<dbReference type="Proteomes" id="UP001163324">
    <property type="component" value="Chromosome 5"/>
</dbReference>
<protein>
    <submittedName>
        <fullName evidence="1">Uncharacterized protein</fullName>
    </submittedName>
</protein>
<name>A0ACC0UY84_9HYPO</name>
<evidence type="ECO:0000313" key="1">
    <source>
        <dbReference type="EMBL" id="KAI9899061.1"/>
    </source>
</evidence>
<organism evidence="1 2">
    <name type="scientific">Trichothecium roseum</name>
    <dbReference type="NCBI Taxonomy" id="47278"/>
    <lineage>
        <taxon>Eukaryota</taxon>
        <taxon>Fungi</taxon>
        <taxon>Dikarya</taxon>
        <taxon>Ascomycota</taxon>
        <taxon>Pezizomycotina</taxon>
        <taxon>Sordariomycetes</taxon>
        <taxon>Hypocreomycetidae</taxon>
        <taxon>Hypocreales</taxon>
        <taxon>Hypocreales incertae sedis</taxon>
        <taxon>Trichothecium</taxon>
    </lineage>
</organism>
<evidence type="ECO:0000313" key="2">
    <source>
        <dbReference type="Proteomes" id="UP001163324"/>
    </source>
</evidence>
<comment type="caution">
    <text evidence="1">The sequence shown here is derived from an EMBL/GenBank/DDBJ whole genome shotgun (WGS) entry which is preliminary data.</text>
</comment>
<sequence>MTLTVHHLRCSQSERVVFLCEELGIPYTLKTYDRAPILAPPEYKALHPSGAAPVIQDDSSGGDNAPLTLAESGACMEYISQVHGQGRLFPSPSHPSYPDFLYWWHWGNGTLQPSLGRAMMGAAAGLDPANPYVKVFRDRVGTALRSLDARVRESAWLAGEDFSVADVMVFFSLTTFRYWYQYSLAEYGGILDYLKRVSAREAYKRAMEKGDPGMELALGAEPPKPFQAS</sequence>
<dbReference type="EMBL" id="CM047944">
    <property type="protein sequence ID" value="KAI9899061.1"/>
    <property type="molecule type" value="Genomic_DNA"/>
</dbReference>
<accession>A0ACC0UY84</accession>
<gene>
    <name evidence="1" type="ORF">N3K66_005522</name>
</gene>
<reference evidence="1" key="1">
    <citation type="submission" date="2022-10" db="EMBL/GenBank/DDBJ databases">
        <title>Complete Genome of Trichothecium roseum strain YXFP-22015, a Plant Pathogen Isolated from Citrus.</title>
        <authorList>
            <person name="Wang Y."/>
            <person name="Zhu L."/>
        </authorList>
    </citation>
    <scope>NUCLEOTIDE SEQUENCE</scope>
    <source>
        <strain evidence="1">YXFP-22015</strain>
    </source>
</reference>
<keyword evidence="2" id="KW-1185">Reference proteome</keyword>
<proteinExistence type="predicted"/>